<dbReference type="InterPro" id="IPR012349">
    <property type="entry name" value="Split_barrel_FMN-bd"/>
</dbReference>
<evidence type="ECO:0000313" key="2">
    <source>
        <dbReference type="Proteomes" id="UP000274920"/>
    </source>
</evidence>
<protein>
    <submittedName>
        <fullName evidence="1">Pyridoxamine 5'-phosphate oxidase family protein</fullName>
    </submittedName>
</protein>
<reference evidence="1" key="1">
    <citation type="submission" date="2018-10" db="EMBL/GenBank/DDBJ databases">
        <title>Schaedlerella arabinophila gen. nov. sp. nov., isolated from the mouse intestinal tract and comparative analysis with the genome of the closely related altered Schaedler flora strain ASF502.</title>
        <authorList>
            <person name="Miyake S."/>
            <person name="Soh M."/>
            <person name="Seedorf H."/>
        </authorList>
    </citation>
    <scope>NUCLEOTIDE SEQUENCE [LARGE SCALE GENOMIC DNA]</scope>
    <source>
        <strain evidence="1">DSM 106076</strain>
    </source>
</reference>
<dbReference type="Proteomes" id="UP000274920">
    <property type="component" value="Unassembled WGS sequence"/>
</dbReference>
<comment type="caution">
    <text evidence="1">The sequence shown here is derived from an EMBL/GenBank/DDBJ whole genome shotgun (WGS) entry which is preliminary data.</text>
</comment>
<name>A0A3R8R1G1_9FIRM</name>
<gene>
    <name evidence="1" type="ORF">EBB54_00980</name>
</gene>
<evidence type="ECO:0000313" key="1">
    <source>
        <dbReference type="EMBL" id="RRK30112.1"/>
    </source>
</evidence>
<dbReference type="SUPFAM" id="SSF50475">
    <property type="entry name" value="FMN-binding split barrel"/>
    <property type="match status" value="1"/>
</dbReference>
<sequence>MRRTDREVKDVDEMIGIMKRCDVCRLALNDGGYPYILPLNFGLKAQDGKVTLYFHGAEKGKKYELLAKDSRASFEMDCSHRLVSSEENGQCTMEYESVIGKGKVEIVSEEEKMEALTILTDHYHETHFEFDTRAVPKTAVMKLVVEEMTGKRRVKGEH</sequence>
<accession>A0A3R8R1G1</accession>
<dbReference type="AlphaFoldDB" id="A0A3R8R1G1"/>
<dbReference type="PANTHER" id="PTHR34071:SF2">
    <property type="entry name" value="FLAVIN-NUCLEOTIDE-BINDING PROTEIN"/>
    <property type="match status" value="1"/>
</dbReference>
<dbReference type="PANTHER" id="PTHR34071">
    <property type="entry name" value="5-NITROIMIDAZOLE ANTIBIOTICS RESISTANCE PROTEIN, NIMA-FAMILY-RELATED PROTEIN-RELATED"/>
    <property type="match status" value="1"/>
</dbReference>
<dbReference type="InterPro" id="IPR024747">
    <property type="entry name" value="Pyridox_Oxase-rel"/>
</dbReference>
<dbReference type="EMBL" id="RHJS01000002">
    <property type="protein sequence ID" value="RRK30112.1"/>
    <property type="molecule type" value="Genomic_DNA"/>
</dbReference>
<organism evidence="1 2">
    <name type="scientific">Schaedlerella arabinosiphila</name>
    <dbReference type="NCBI Taxonomy" id="2044587"/>
    <lineage>
        <taxon>Bacteria</taxon>
        <taxon>Bacillati</taxon>
        <taxon>Bacillota</taxon>
        <taxon>Clostridia</taxon>
        <taxon>Lachnospirales</taxon>
        <taxon>Lachnospiraceae</taxon>
        <taxon>Schaedlerella</taxon>
    </lineage>
</organism>
<dbReference type="Gene3D" id="2.30.110.10">
    <property type="entry name" value="Electron Transport, Fmn-binding Protein, Chain A"/>
    <property type="match status" value="1"/>
</dbReference>
<dbReference type="RefSeq" id="WP_125125989.1">
    <property type="nucleotide sequence ID" value="NZ_RHJS01000002.1"/>
</dbReference>
<dbReference type="Pfam" id="PF12900">
    <property type="entry name" value="Pyridox_ox_2"/>
    <property type="match status" value="1"/>
</dbReference>
<proteinExistence type="predicted"/>
<keyword evidence="2" id="KW-1185">Reference proteome</keyword>